<feature type="transmembrane region" description="Helical" evidence="1">
    <location>
        <begin position="28"/>
        <end position="57"/>
    </location>
</feature>
<keyword evidence="3" id="KW-1185">Reference proteome</keyword>
<name>A0A5N6KNS5_9ROSI</name>
<gene>
    <name evidence="2" type="ORF">FH972_021112</name>
</gene>
<dbReference type="AlphaFoldDB" id="A0A5N6KNS5"/>
<dbReference type="Proteomes" id="UP000327013">
    <property type="component" value="Unassembled WGS sequence"/>
</dbReference>
<evidence type="ECO:0000313" key="3">
    <source>
        <dbReference type="Proteomes" id="UP000327013"/>
    </source>
</evidence>
<evidence type="ECO:0000313" key="2">
    <source>
        <dbReference type="EMBL" id="KAB8336803.1"/>
    </source>
</evidence>
<sequence>MAPILVRAAEQSPYTHFTLFKRSLSGGAIAGITVGTIVGICLILFIAFCLMLFYAWVWSDDEGVRRRALSRLEKRLEDSRWDASTQRVKFREAQGRWSKRYRPSDEREPVARAEKAMERAAIAEAKAKIEHDLWVELKVAKEDLQQARKDQKINYITPGGWIEAAAQRRADREVFAAIKERSSAGQEQKLQLVRAEVKDFAGWEEGAEGQKPVLDGT</sequence>
<dbReference type="EMBL" id="VIBQ01000009">
    <property type="protein sequence ID" value="KAB8336803.1"/>
    <property type="molecule type" value="Genomic_DNA"/>
</dbReference>
<accession>A0A5N6KNS5</accession>
<organism evidence="2 3">
    <name type="scientific">Carpinus fangiana</name>
    <dbReference type="NCBI Taxonomy" id="176857"/>
    <lineage>
        <taxon>Eukaryota</taxon>
        <taxon>Viridiplantae</taxon>
        <taxon>Streptophyta</taxon>
        <taxon>Embryophyta</taxon>
        <taxon>Tracheophyta</taxon>
        <taxon>Spermatophyta</taxon>
        <taxon>Magnoliopsida</taxon>
        <taxon>eudicotyledons</taxon>
        <taxon>Gunneridae</taxon>
        <taxon>Pentapetalae</taxon>
        <taxon>rosids</taxon>
        <taxon>fabids</taxon>
        <taxon>Fagales</taxon>
        <taxon>Betulaceae</taxon>
        <taxon>Carpinus</taxon>
    </lineage>
</organism>
<reference evidence="2 3" key="1">
    <citation type="submission" date="2019-06" db="EMBL/GenBank/DDBJ databases">
        <title>A chromosomal-level reference genome of Carpinus fangiana (Coryloideae, Betulaceae).</title>
        <authorList>
            <person name="Yang X."/>
            <person name="Wang Z."/>
            <person name="Zhang L."/>
            <person name="Hao G."/>
            <person name="Liu J."/>
            <person name="Yang Y."/>
        </authorList>
    </citation>
    <scope>NUCLEOTIDE SEQUENCE [LARGE SCALE GENOMIC DNA]</scope>
    <source>
        <strain evidence="2">Cfa_2016G</strain>
        <tissue evidence="2">Leaf</tissue>
    </source>
</reference>
<keyword evidence="1" id="KW-1133">Transmembrane helix</keyword>
<protein>
    <submittedName>
        <fullName evidence="2">Uncharacterized protein</fullName>
    </submittedName>
</protein>
<comment type="caution">
    <text evidence="2">The sequence shown here is derived from an EMBL/GenBank/DDBJ whole genome shotgun (WGS) entry which is preliminary data.</text>
</comment>
<proteinExistence type="predicted"/>
<keyword evidence="1" id="KW-0812">Transmembrane</keyword>
<evidence type="ECO:0000256" key="1">
    <source>
        <dbReference type="SAM" id="Phobius"/>
    </source>
</evidence>
<keyword evidence="1" id="KW-0472">Membrane</keyword>